<proteinExistence type="predicted"/>
<dbReference type="InterPro" id="IPR017035">
    <property type="entry name" value="UCP035009_HsdR_All3000-type"/>
</dbReference>
<dbReference type="Proteomes" id="UP000806542">
    <property type="component" value="Unassembled WGS sequence"/>
</dbReference>
<evidence type="ECO:0000313" key="2">
    <source>
        <dbReference type="EMBL" id="MBE5041270.1"/>
    </source>
</evidence>
<dbReference type="GO" id="GO:0003677">
    <property type="term" value="F:DNA binding"/>
    <property type="evidence" value="ECO:0007669"/>
    <property type="project" value="UniProtKB-KW"/>
</dbReference>
<gene>
    <name evidence="2" type="ORF">INF28_12495</name>
</gene>
<keyword evidence="3" id="KW-1185">Reference proteome</keyword>
<name>A0A9D5M625_9FIRM</name>
<dbReference type="AlphaFoldDB" id="A0A9D5M625"/>
<sequence>MDFIDQMNQFSKRVEQMIPNLQTEEATKMSLIVPFFQILGYDVFNPAEFMPEYTADVGIKKGEKVDYAIMDGDKPVILIEAKWCGDTLDKHDSQLFRYFGVTSARFGILTNGIIYKFYTDLDEQNKMDLTPFLEVDLLNLKPAMIMELKKFHKDNFSVEDISSTASELKYSKNIREFMQRQLESPSDDFVKYILSEIYTGSKTQNVIERFKPIIKKSLNTFISELMNDKISAALKNDTSNPDSDNNIEKNEENANEEHISKIHTTDQELEAFYIVKSILAEIMPLEKISYKDTETYFGILIDSNIRKWVCRLRLDGRKKSIAIPDENKKEVRHDIESNNDLYSLKNDLLEAAKRYLD</sequence>
<accession>A0A9D5M625</accession>
<feature type="domain" description="Restriction endonuclease type I HsdR N-terminal" evidence="1">
    <location>
        <begin position="62"/>
        <end position="126"/>
    </location>
</feature>
<organism evidence="2 3">
    <name type="scientific">Ructibacterium gallinarum</name>
    <dbReference type="NCBI Taxonomy" id="2779355"/>
    <lineage>
        <taxon>Bacteria</taxon>
        <taxon>Bacillati</taxon>
        <taxon>Bacillota</taxon>
        <taxon>Clostridia</taxon>
        <taxon>Eubacteriales</taxon>
        <taxon>Oscillospiraceae</taxon>
        <taxon>Ructibacterium</taxon>
    </lineage>
</organism>
<dbReference type="InterPro" id="IPR007409">
    <property type="entry name" value="Restrct_endonuc_type1_HsdR_N"/>
</dbReference>
<evidence type="ECO:0000259" key="1">
    <source>
        <dbReference type="Pfam" id="PF04313"/>
    </source>
</evidence>
<evidence type="ECO:0000313" key="3">
    <source>
        <dbReference type="Proteomes" id="UP000806542"/>
    </source>
</evidence>
<comment type="caution">
    <text evidence="2">The sequence shown here is derived from an EMBL/GenBank/DDBJ whole genome shotgun (WGS) entry which is preliminary data.</text>
</comment>
<dbReference type="GO" id="GO:0005524">
    <property type="term" value="F:ATP binding"/>
    <property type="evidence" value="ECO:0007669"/>
    <property type="project" value="UniProtKB-KW"/>
</dbReference>
<dbReference type="RefSeq" id="WP_226393800.1">
    <property type="nucleotide sequence ID" value="NZ_JADCKB010000051.1"/>
</dbReference>
<dbReference type="PIRSF" id="PIRSF035009">
    <property type="entry name" value="UCP035009_HSDR_N"/>
    <property type="match status" value="1"/>
</dbReference>
<reference evidence="2" key="1">
    <citation type="submission" date="2020-10" db="EMBL/GenBank/DDBJ databases">
        <title>ChiBAC.</title>
        <authorList>
            <person name="Zenner C."/>
            <person name="Hitch T.C.A."/>
            <person name="Clavel T."/>
        </authorList>
    </citation>
    <scope>NUCLEOTIDE SEQUENCE</scope>
    <source>
        <strain evidence="2">DSM 107454</strain>
    </source>
</reference>
<dbReference type="GO" id="GO:0009035">
    <property type="term" value="F:type I site-specific deoxyribonuclease activity"/>
    <property type="evidence" value="ECO:0007669"/>
    <property type="project" value="UniProtKB-EC"/>
</dbReference>
<protein>
    <submittedName>
        <fullName evidence="2">Type I restriction enzyme HsdR N-terminal domain-containing protein</fullName>
    </submittedName>
</protein>
<dbReference type="GO" id="GO:0009307">
    <property type="term" value="P:DNA restriction-modification system"/>
    <property type="evidence" value="ECO:0007669"/>
    <property type="project" value="UniProtKB-KW"/>
</dbReference>
<dbReference type="EMBL" id="JADCKB010000051">
    <property type="protein sequence ID" value="MBE5041270.1"/>
    <property type="molecule type" value="Genomic_DNA"/>
</dbReference>
<dbReference type="Pfam" id="PF04313">
    <property type="entry name" value="HSDR_N"/>
    <property type="match status" value="1"/>
</dbReference>